<dbReference type="PIRSF" id="PIRSF039004">
    <property type="entry name" value="ADE_EF_0837"/>
    <property type="match status" value="1"/>
</dbReference>
<evidence type="ECO:0000259" key="1">
    <source>
        <dbReference type="Pfam" id="PF01979"/>
    </source>
</evidence>
<dbReference type="SUPFAM" id="SSF51338">
    <property type="entry name" value="Composite domain of metallo-dependent hydrolases"/>
    <property type="match status" value="1"/>
</dbReference>
<feature type="domain" description="Amidohydrolase-related" evidence="1">
    <location>
        <begin position="303"/>
        <end position="403"/>
    </location>
</feature>
<dbReference type="Pfam" id="PF01979">
    <property type="entry name" value="Amidohydro_1"/>
    <property type="match status" value="1"/>
</dbReference>
<protein>
    <submittedName>
        <fullName evidence="2">Amidohydrolase/deacetylase family metallohydrolase</fullName>
    </submittedName>
</protein>
<dbReference type="InterPro" id="IPR020043">
    <property type="entry name" value="Deacetylase_Atu3266-like"/>
</dbReference>
<accession>A0ABV9SW08</accession>
<dbReference type="SUPFAM" id="SSF51556">
    <property type="entry name" value="Metallo-dependent hydrolases"/>
    <property type="match status" value="1"/>
</dbReference>
<dbReference type="InterPro" id="IPR011059">
    <property type="entry name" value="Metal-dep_hydrolase_composite"/>
</dbReference>
<dbReference type="RefSeq" id="WP_377061119.1">
    <property type="nucleotide sequence ID" value="NZ_JBHSJJ010000001.1"/>
</dbReference>
<sequence length="417" mass="46043">MMSFQIRLFNLFSMAAVLLLAFIHRGYGQAEYDLLIRNGYLIDGKNGIAEVMDIALVKDRIEVVARKIPGEKAKKIIDATGLIVSPGLIDIHTHVFVGNKPRTFAGGFSSVSPDNFTFRSGVTTVVDAGTSGWRNFDQFKRDVIDQSQTRILAFLNIAGSGMSGSPQQEELGDMDPEKAYQAIADHRDYLVGIKIGHYNGENWLPFTHALKAAEAADVPLFVECHLPQYTLEDQLARMRPGDIITHSFEEIEERMPIVDKAGNLRPFVWEAYERGILFDVGHGGAGFWFSQAVPAVSQGLLPNSFGTDLHRFSMNSGMKNMLNVMSKFLNLGMEVEDVVRRASWNSAQAIKRNDLGHLSPGAVADIALLRLHEGDFGFVDSGGNRIAGTLKLEAEMTIKSGRIVYDLNGLSAIPFEY</sequence>
<dbReference type="NCBIfam" id="NF006689">
    <property type="entry name" value="PRK09237.1"/>
    <property type="match status" value="1"/>
</dbReference>
<dbReference type="PANTHER" id="PTHR42717">
    <property type="entry name" value="DIHYDROOROTASE-RELATED"/>
    <property type="match status" value="1"/>
</dbReference>
<proteinExistence type="predicted"/>
<evidence type="ECO:0000313" key="2">
    <source>
        <dbReference type="EMBL" id="MFC4870514.1"/>
    </source>
</evidence>
<dbReference type="EMBL" id="JBHSJJ010000001">
    <property type="protein sequence ID" value="MFC4870514.1"/>
    <property type="molecule type" value="Genomic_DNA"/>
</dbReference>
<reference evidence="3" key="1">
    <citation type="journal article" date="2019" name="Int. J. Syst. Evol. Microbiol.">
        <title>The Global Catalogue of Microorganisms (GCM) 10K type strain sequencing project: providing services to taxonomists for standard genome sequencing and annotation.</title>
        <authorList>
            <consortium name="The Broad Institute Genomics Platform"/>
            <consortium name="The Broad Institute Genome Sequencing Center for Infectious Disease"/>
            <person name="Wu L."/>
            <person name="Ma J."/>
        </authorList>
    </citation>
    <scope>NUCLEOTIDE SEQUENCE [LARGE SCALE GENOMIC DNA]</scope>
    <source>
        <strain evidence="3">CGMCC 4.7466</strain>
    </source>
</reference>
<dbReference type="PANTHER" id="PTHR42717:SF1">
    <property type="entry name" value="IMIDAZOLONEPROPIONASE AND RELATED AMIDOHYDROLASES"/>
    <property type="match status" value="1"/>
</dbReference>
<gene>
    <name evidence="2" type="ORF">ACFPFU_02365</name>
</gene>
<name>A0ABV9SW08_9BACT</name>
<comment type="caution">
    <text evidence="2">The sequence shown here is derived from an EMBL/GenBank/DDBJ whole genome shotgun (WGS) entry which is preliminary data.</text>
</comment>
<dbReference type="Gene3D" id="2.30.40.10">
    <property type="entry name" value="Urease, subunit C, domain 1"/>
    <property type="match status" value="1"/>
</dbReference>
<dbReference type="Gene3D" id="3.20.20.140">
    <property type="entry name" value="Metal-dependent hydrolases"/>
    <property type="match status" value="1"/>
</dbReference>
<dbReference type="InterPro" id="IPR006680">
    <property type="entry name" value="Amidohydro-rel"/>
</dbReference>
<keyword evidence="3" id="KW-1185">Reference proteome</keyword>
<evidence type="ECO:0000313" key="3">
    <source>
        <dbReference type="Proteomes" id="UP001595818"/>
    </source>
</evidence>
<dbReference type="Proteomes" id="UP001595818">
    <property type="component" value="Unassembled WGS sequence"/>
</dbReference>
<dbReference type="InterPro" id="IPR032466">
    <property type="entry name" value="Metal_Hydrolase"/>
</dbReference>
<organism evidence="2 3">
    <name type="scientific">Negadavirga shengliensis</name>
    <dbReference type="NCBI Taxonomy" id="1389218"/>
    <lineage>
        <taxon>Bacteria</taxon>
        <taxon>Pseudomonadati</taxon>
        <taxon>Bacteroidota</taxon>
        <taxon>Cytophagia</taxon>
        <taxon>Cytophagales</taxon>
        <taxon>Cyclobacteriaceae</taxon>
        <taxon>Negadavirga</taxon>
    </lineage>
</organism>